<dbReference type="EMBL" id="JABSTU010000010">
    <property type="protein sequence ID" value="KAH8019034.1"/>
    <property type="molecule type" value="Genomic_DNA"/>
</dbReference>
<name>A0A9J6DAP1_RHIMP</name>
<accession>A0A9J6DAP1</accession>
<protein>
    <submittedName>
        <fullName evidence="1">Uncharacterized protein</fullName>
    </submittedName>
</protein>
<reference evidence="1" key="1">
    <citation type="journal article" date="2020" name="Cell">
        <title>Large-Scale Comparative Analyses of Tick Genomes Elucidate Their Genetic Diversity and Vector Capacities.</title>
        <authorList>
            <consortium name="Tick Genome and Microbiome Consortium (TIGMIC)"/>
            <person name="Jia N."/>
            <person name="Wang J."/>
            <person name="Shi W."/>
            <person name="Du L."/>
            <person name="Sun Y."/>
            <person name="Zhan W."/>
            <person name="Jiang J.F."/>
            <person name="Wang Q."/>
            <person name="Zhang B."/>
            <person name="Ji P."/>
            <person name="Bell-Sakyi L."/>
            <person name="Cui X.M."/>
            <person name="Yuan T.T."/>
            <person name="Jiang B.G."/>
            <person name="Yang W.F."/>
            <person name="Lam T.T."/>
            <person name="Chang Q.C."/>
            <person name="Ding S.J."/>
            <person name="Wang X.J."/>
            <person name="Zhu J.G."/>
            <person name="Ruan X.D."/>
            <person name="Zhao L."/>
            <person name="Wei J.T."/>
            <person name="Ye R.Z."/>
            <person name="Que T.C."/>
            <person name="Du C.H."/>
            <person name="Zhou Y.H."/>
            <person name="Cheng J.X."/>
            <person name="Dai P.F."/>
            <person name="Guo W.B."/>
            <person name="Han X.H."/>
            <person name="Huang E.J."/>
            <person name="Li L.F."/>
            <person name="Wei W."/>
            <person name="Gao Y.C."/>
            <person name="Liu J.Z."/>
            <person name="Shao H.Z."/>
            <person name="Wang X."/>
            <person name="Wang C.C."/>
            <person name="Yang T.C."/>
            <person name="Huo Q.B."/>
            <person name="Li W."/>
            <person name="Chen H.Y."/>
            <person name="Chen S.E."/>
            <person name="Zhou L.G."/>
            <person name="Ni X.B."/>
            <person name="Tian J.H."/>
            <person name="Sheng Y."/>
            <person name="Liu T."/>
            <person name="Pan Y.S."/>
            <person name="Xia L.Y."/>
            <person name="Li J."/>
            <person name="Zhao F."/>
            <person name="Cao W.C."/>
        </authorList>
    </citation>
    <scope>NUCLEOTIDE SEQUENCE</scope>
    <source>
        <strain evidence="1">Rmic-2018</strain>
    </source>
</reference>
<organism evidence="1 2">
    <name type="scientific">Rhipicephalus microplus</name>
    <name type="common">Cattle tick</name>
    <name type="synonym">Boophilus microplus</name>
    <dbReference type="NCBI Taxonomy" id="6941"/>
    <lineage>
        <taxon>Eukaryota</taxon>
        <taxon>Metazoa</taxon>
        <taxon>Ecdysozoa</taxon>
        <taxon>Arthropoda</taxon>
        <taxon>Chelicerata</taxon>
        <taxon>Arachnida</taxon>
        <taxon>Acari</taxon>
        <taxon>Parasitiformes</taxon>
        <taxon>Ixodida</taxon>
        <taxon>Ixodoidea</taxon>
        <taxon>Ixodidae</taxon>
        <taxon>Rhipicephalinae</taxon>
        <taxon>Rhipicephalus</taxon>
        <taxon>Boophilus</taxon>
    </lineage>
</organism>
<reference evidence="1" key="2">
    <citation type="submission" date="2021-09" db="EMBL/GenBank/DDBJ databases">
        <authorList>
            <person name="Jia N."/>
            <person name="Wang J."/>
            <person name="Shi W."/>
            <person name="Du L."/>
            <person name="Sun Y."/>
            <person name="Zhan W."/>
            <person name="Jiang J."/>
            <person name="Wang Q."/>
            <person name="Zhang B."/>
            <person name="Ji P."/>
            <person name="Sakyi L.B."/>
            <person name="Cui X."/>
            <person name="Yuan T."/>
            <person name="Jiang B."/>
            <person name="Yang W."/>
            <person name="Lam T.T.-Y."/>
            <person name="Chang Q."/>
            <person name="Ding S."/>
            <person name="Wang X."/>
            <person name="Zhu J."/>
            <person name="Ruan X."/>
            <person name="Zhao L."/>
            <person name="Wei J."/>
            <person name="Que T."/>
            <person name="Du C."/>
            <person name="Cheng J."/>
            <person name="Dai P."/>
            <person name="Han X."/>
            <person name="Huang E."/>
            <person name="Gao Y."/>
            <person name="Liu J."/>
            <person name="Shao H."/>
            <person name="Ye R."/>
            <person name="Li L."/>
            <person name="Wei W."/>
            <person name="Wang X."/>
            <person name="Wang C."/>
            <person name="Huo Q."/>
            <person name="Li W."/>
            <person name="Guo W."/>
            <person name="Chen H."/>
            <person name="Chen S."/>
            <person name="Zhou L."/>
            <person name="Zhou L."/>
            <person name="Ni X."/>
            <person name="Tian J."/>
            <person name="Zhou Y."/>
            <person name="Sheng Y."/>
            <person name="Liu T."/>
            <person name="Pan Y."/>
            <person name="Xia L."/>
            <person name="Li J."/>
            <person name="Zhao F."/>
            <person name="Cao W."/>
        </authorList>
    </citation>
    <scope>NUCLEOTIDE SEQUENCE</scope>
    <source>
        <strain evidence="1">Rmic-2018</strain>
        <tissue evidence="1">Larvae</tissue>
    </source>
</reference>
<evidence type="ECO:0000313" key="1">
    <source>
        <dbReference type="EMBL" id="KAH8019034.1"/>
    </source>
</evidence>
<comment type="caution">
    <text evidence="1">The sequence shown here is derived from an EMBL/GenBank/DDBJ whole genome shotgun (WGS) entry which is preliminary data.</text>
</comment>
<keyword evidence="2" id="KW-1185">Reference proteome</keyword>
<evidence type="ECO:0000313" key="2">
    <source>
        <dbReference type="Proteomes" id="UP000821866"/>
    </source>
</evidence>
<dbReference type="Proteomes" id="UP000821866">
    <property type="component" value="Chromosome 8"/>
</dbReference>
<proteinExistence type="predicted"/>
<dbReference type="AlphaFoldDB" id="A0A9J6DAP1"/>
<gene>
    <name evidence="1" type="ORF">HPB51_016134</name>
</gene>
<sequence length="95" mass="10423">MAKSARMPTFAKKDEHRVVVRPRGGLVVSATKMSTLRTAIITAANIKIEEAEDDSFAPNAAQNITVLSTPSEARSFRYGSIRNVTVEECTYETFA</sequence>